<comment type="caution">
    <text evidence="2">The sequence shown here is derived from an EMBL/GenBank/DDBJ whole genome shotgun (WGS) entry which is preliminary data.</text>
</comment>
<gene>
    <name evidence="2" type="ORF">CEXT_538861</name>
</gene>
<feature type="compositionally biased region" description="Polar residues" evidence="1">
    <location>
        <begin position="62"/>
        <end position="78"/>
    </location>
</feature>
<sequence length="89" mass="9984">MGRDVRDSVNLFLHDTQCSTRCHAHPHLWRVTCESSFVTPHPPKAFIGLIEQFALLSSSRLGSMSENDAHRQNATSLHPTRGEDKLSTD</sequence>
<name>A0AAV4VP86_CAEEX</name>
<dbReference type="AlphaFoldDB" id="A0AAV4VP86"/>
<protein>
    <submittedName>
        <fullName evidence="2">Uncharacterized protein</fullName>
    </submittedName>
</protein>
<dbReference type="Proteomes" id="UP001054945">
    <property type="component" value="Unassembled WGS sequence"/>
</dbReference>
<evidence type="ECO:0000313" key="2">
    <source>
        <dbReference type="EMBL" id="GIY72042.1"/>
    </source>
</evidence>
<keyword evidence="3" id="KW-1185">Reference proteome</keyword>
<evidence type="ECO:0000313" key="3">
    <source>
        <dbReference type="Proteomes" id="UP001054945"/>
    </source>
</evidence>
<accession>A0AAV4VP86</accession>
<feature type="region of interest" description="Disordered" evidence="1">
    <location>
        <begin position="62"/>
        <end position="89"/>
    </location>
</feature>
<evidence type="ECO:0000256" key="1">
    <source>
        <dbReference type="SAM" id="MobiDB-lite"/>
    </source>
</evidence>
<organism evidence="2 3">
    <name type="scientific">Caerostris extrusa</name>
    <name type="common">Bark spider</name>
    <name type="synonym">Caerostris bankana</name>
    <dbReference type="NCBI Taxonomy" id="172846"/>
    <lineage>
        <taxon>Eukaryota</taxon>
        <taxon>Metazoa</taxon>
        <taxon>Ecdysozoa</taxon>
        <taxon>Arthropoda</taxon>
        <taxon>Chelicerata</taxon>
        <taxon>Arachnida</taxon>
        <taxon>Araneae</taxon>
        <taxon>Araneomorphae</taxon>
        <taxon>Entelegynae</taxon>
        <taxon>Araneoidea</taxon>
        <taxon>Araneidae</taxon>
        <taxon>Caerostris</taxon>
    </lineage>
</organism>
<reference evidence="2 3" key="1">
    <citation type="submission" date="2021-06" db="EMBL/GenBank/DDBJ databases">
        <title>Caerostris extrusa draft genome.</title>
        <authorList>
            <person name="Kono N."/>
            <person name="Arakawa K."/>
        </authorList>
    </citation>
    <scope>NUCLEOTIDE SEQUENCE [LARGE SCALE GENOMIC DNA]</scope>
</reference>
<dbReference type="EMBL" id="BPLR01014890">
    <property type="protein sequence ID" value="GIY72042.1"/>
    <property type="molecule type" value="Genomic_DNA"/>
</dbReference>
<feature type="compositionally biased region" description="Basic and acidic residues" evidence="1">
    <location>
        <begin position="80"/>
        <end position="89"/>
    </location>
</feature>
<proteinExistence type="predicted"/>